<proteinExistence type="predicted"/>
<keyword evidence="5 9" id="KW-0238">DNA-binding</keyword>
<dbReference type="InterPro" id="IPR001867">
    <property type="entry name" value="OmpR/PhoB-type_DNA-bd"/>
</dbReference>
<dbReference type="Pfam" id="PF00486">
    <property type="entry name" value="Trans_reg_C"/>
    <property type="match status" value="1"/>
</dbReference>
<evidence type="ECO:0000256" key="3">
    <source>
        <dbReference type="ARBA" id="ARBA00023012"/>
    </source>
</evidence>
<dbReference type="PANTHER" id="PTHR48111:SF32">
    <property type="entry name" value="STAGE 0 SPORULATION PROTEIN A HOMOLOG"/>
    <property type="match status" value="1"/>
</dbReference>
<evidence type="ECO:0000313" key="12">
    <source>
        <dbReference type="EMBL" id="GFO86101.1"/>
    </source>
</evidence>
<keyword evidence="6" id="KW-0804">Transcription</keyword>
<dbReference type="GO" id="GO:0005829">
    <property type="term" value="C:cytosol"/>
    <property type="evidence" value="ECO:0007669"/>
    <property type="project" value="TreeGrafter"/>
</dbReference>
<evidence type="ECO:0000256" key="9">
    <source>
        <dbReference type="PROSITE-ProRule" id="PRU01091"/>
    </source>
</evidence>
<dbReference type="InterPro" id="IPR001789">
    <property type="entry name" value="Sig_transdc_resp-reg_receiver"/>
</dbReference>
<dbReference type="GO" id="GO:0000156">
    <property type="term" value="F:phosphorelay response regulator activity"/>
    <property type="evidence" value="ECO:0007669"/>
    <property type="project" value="TreeGrafter"/>
</dbReference>
<evidence type="ECO:0000313" key="13">
    <source>
        <dbReference type="Proteomes" id="UP000613208"/>
    </source>
</evidence>
<evidence type="ECO:0000256" key="8">
    <source>
        <dbReference type="PROSITE-ProRule" id="PRU00169"/>
    </source>
</evidence>
<comment type="function">
    <text evidence="7">May play the central regulatory role in sporulation. It may be an element of the effector pathway responsible for the activation of sporulation genes in response to nutritional stress. Spo0A may act in concert with spo0H (a sigma factor) to control the expression of some genes that are critical to the sporulation process.</text>
</comment>
<dbReference type="CDD" id="cd17574">
    <property type="entry name" value="REC_OmpR"/>
    <property type="match status" value="1"/>
</dbReference>
<dbReference type="GO" id="GO:0000976">
    <property type="term" value="F:transcription cis-regulatory region binding"/>
    <property type="evidence" value="ECO:0007669"/>
    <property type="project" value="TreeGrafter"/>
</dbReference>
<dbReference type="EMBL" id="BLYI01000050">
    <property type="protein sequence ID" value="GFO86101.1"/>
    <property type="molecule type" value="Genomic_DNA"/>
</dbReference>
<dbReference type="Pfam" id="PF00072">
    <property type="entry name" value="Response_reg"/>
    <property type="match status" value="1"/>
</dbReference>
<reference evidence="12" key="1">
    <citation type="submission" date="2020-06" db="EMBL/GenBank/DDBJ databases">
        <title>Characterization of fructooligosaccharide metabolism and fructooligosaccharide-degrading enzymes in human commensal butyrate producers.</title>
        <authorList>
            <person name="Tanno H."/>
            <person name="Fujii T."/>
            <person name="Hirano K."/>
            <person name="Maeno S."/>
            <person name="Tonozuka T."/>
            <person name="Sakamoto M."/>
            <person name="Ohkuma M."/>
            <person name="Tochio T."/>
            <person name="Endo A."/>
        </authorList>
    </citation>
    <scope>NUCLEOTIDE SEQUENCE</scope>
    <source>
        <strain evidence="12">JCM 17466</strain>
    </source>
</reference>
<feature type="domain" description="Response regulatory" evidence="10">
    <location>
        <begin position="4"/>
        <end position="117"/>
    </location>
</feature>
<name>A0A916QAM1_9FIRM</name>
<evidence type="ECO:0000256" key="1">
    <source>
        <dbReference type="ARBA" id="ARBA00018672"/>
    </source>
</evidence>
<evidence type="ECO:0000256" key="6">
    <source>
        <dbReference type="ARBA" id="ARBA00023163"/>
    </source>
</evidence>
<evidence type="ECO:0000256" key="2">
    <source>
        <dbReference type="ARBA" id="ARBA00022553"/>
    </source>
</evidence>
<dbReference type="Gene3D" id="1.10.10.10">
    <property type="entry name" value="Winged helix-like DNA-binding domain superfamily/Winged helix DNA-binding domain"/>
    <property type="match status" value="1"/>
</dbReference>
<feature type="domain" description="OmpR/PhoB-type" evidence="11">
    <location>
        <begin position="128"/>
        <end position="222"/>
    </location>
</feature>
<keyword evidence="2 8" id="KW-0597">Phosphoprotein</keyword>
<dbReference type="InterPro" id="IPR011006">
    <property type="entry name" value="CheY-like_superfamily"/>
</dbReference>
<dbReference type="InterPro" id="IPR016032">
    <property type="entry name" value="Sig_transdc_resp-reg_C-effctor"/>
</dbReference>
<dbReference type="FunFam" id="3.40.50.2300:FF:000001">
    <property type="entry name" value="DNA-binding response regulator PhoB"/>
    <property type="match status" value="1"/>
</dbReference>
<dbReference type="InterPro" id="IPR039420">
    <property type="entry name" value="WalR-like"/>
</dbReference>
<dbReference type="Gene3D" id="3.40.50.2300">
    <property type="match status" value="1"/>
</dbReference>
<accession>A0A916QAM1</accession>
<evidence type="ECO:0000259" key="10">
    <source>
        <dbReference type="PROSITE" id="PS50110"/>
    </source>
</evidence>
<dbReference type="CDD" id="cd00383">
    <property type="entry name" value="trans_reg_C"/>
    <property type="match status" value="1"/>
</dbReference>
<organism evidence="12 13">
    <name type="scientific">Anaerostipes butyraticus</name>
    <dbReference type="NCBI Taxonomy" id="645466"/>
    <lineage>
        <taxon>Bacteria</taxon>
        <taxon>Bacillati</taxon>
        <taxon>Bacillota</taxon>
        <taxon>Clostridia</taxon>
        <taxon>Lachnospirales</taxon>
        <taxon>Lachnospiraceae</taxon>
        <taxon>Anaerostipes</taxon>
    </lineage>
</organism>
<evidence type="ECO:0000256" key="5">
    <source>
        <dbReference type="ARBA" id="ARBA00023125"/>
    </source>
</evidence>
<dbReference type="PROSITE" id="PS51755">
    <property type="entry name" value="OMPR_PHOB"/>
    <property type="match status" value="1"/>
</dbReference>
<dbReference type="PROSITE" id="PS50110">
    <property type="entry name" value="RESPONSE_REGULATORY"/>
    <property type="match status" value="1"/>
</dbReference>
<dbReference type="RefSeq" id="WP_201311785.1">
    <property type="nucleotide sequence ID" value="NZ_BLYI01000050.1"/>
</dbReference>
<dbReference type="FunFam" id="1.10.10.10:FF:000018">
    <property type="entry name" value="DNA-binding response regulator ResD"/>
    <property type="match status" value="1"/>
</dbReference>
<feature type="DNA-binding region" description="OmpR/PhoB-type" evidence="9">
    <location>
        <begin position="128"/>
        <end position="222"/>
    </location>
</feature>
<dbReference type="GO" id="GO:0032993">
    <property type="term" value="C:protein-DNA complex"/>
    <property type="evidence" value="ECO:0007669"/>
    <property type="project" value="TreeGrafter"/>
</dbReference>
<comment type="caution">
    <text evidence="12">The sequence shown here is derived from an EMBL/GenBank/DDBJ whole genome shotgun (WGS) entry which is preliminary data.</text>
</comment>
<sequence>MAKTILIIEDEIAIQNIVRAFLEDEGYTVYSAGDGLEGIETFRRCNPDLVLLDLMLPKIDGFAVCEILRKESRTPIIMLTARDDDASQMKGFDVLADDYIIKPFSMPLVLRRIEAVLRRTEQGNEEEPSVIRYKEITLDGENYEVLVGTDEVSLTSREFEILKLLLENPGKVFSRESLLDSVWGYEYYGDQKIVNTHIKNIRKKLGVDYIETIRGVGYKIEKENQ</sequence>
<keyword evidence="13" id="KW-1185">Reference proteome</keyword>
<feature type="modified residue" description="4-aspartylphosphate" evidence="8">
    <location>
        <position position="53"/>
    </location>
</feature>
<keyword evidence="3" id="KW-0902">Two-component regulatory system</keyword>
<evidence type="ECO:0000256" key="7">
    <source>
        <dbReference type="ARBA" id="ARBA00024867"/>
    </source>
</evidence>
<dbReference type="SUPFAM" id="SSF52172">
    <property type="entry name" value="CheY-like"/>
    <property type="match status" value="1"/>
</dbReference>
<dbReference type="AlphaFoldDB" id="A0A916QAM1"/>
<evidence type="ECO:0000256" key="4">
    <source>
        <dbReference type="ARBA" id="ARBA00023015"/>
    </source>
</evidence>
<dbReference type="Proteomes" id="UP000613208">
    <property type="component" value="Unassembled WGS sequence"/>
</dbReference>
<gene>
    <name evidence="12" type="ORF">ANBU17_24480</name>
</gene>
<keyword evidence="4" id="KW-0805">Transcription regulation</keyword>
<dbReference type="SMART" id="SM00862">
    <property type="entry name" value="Trans_reg_C"/>
    <property type="match status" value="1"/>
</dbReference>
<dbReference type="Gene3D" id="6.10.250.690">
    <property type="match status" value="1"/>
</dbReference>
<dbReference type="InterPro" id="IPR036388">
    <property type="entry name" value="WH-like_DNA-bd_sf"/>
</dbReference>
<dbReference type="SMART" id="SM00448">
    <property type="entry name" value="REC"/>
    <property type="match status" value="1"/>
</dbReference>
<dbReference type="GO" id="GO:0006355">
    <property type="term" value="P:regulation of DNA-templated transcription"/>
    <property type="evidence" value="ECO:0007669"/>
    <property type="project" value="InterPro"/>
</dbReference>
<evidence type="ECO:0000259" key="11">
    <source>
        <dbReference type="PROSITE" id="PS51755"/>
    </source>
</evidence>
<protein>
    <recommendedName>
        <fullName evidence="1">Stage 0 sporulation protein A homolog</fullName>
    </recommendedName>
</protein>
<dbReference type="PANTHER" id="PTHR48111">
    <property type="entry name" value="REGULATOR OF RPOS"/>
    <property type="match status" value="1"/>
</dbReference>
<dbReference type="SUPFAM" id="SSF46894">
    <property type="entry name" value="C-terminal effector domain of the bipartite response regulators"/>
    <property type="match status" value="1"/>
</dbReference>